<evidence type="ECO:0000256" key="7">
    <source>
        <dbReference type="ARBA" id="ARBA00023303"/>
    </source>
</evidence>
<dbReference type="GO" id="GO:0015271">
    <property type="term" value="F:outward rectifier potassium channel activity"/>
    <property type="evidence" value="ECO:0007669"/>
    <property type="project" value="TreeGrafter"/>
</dbReference>
<comment type="subcellular location">
    <subcellularLocation>
        <location evidence="1">Membrane</location>
        <topology evidence="1">Multi-pass membrane protein</topology>
    </subcellularLocation>
</comment>
<protein>
    <recommendedName>
        <fullName evidence="11">Potassium channel domain-containing protein</fullName>
    </recommendedName>
</protein>
<evidence type="ECO:0000256" key="1">
    <source>
        <dbReference type="ARBA" id="ARBA00004141"/>
    </source>
</evidence>
<feature type="transmembrane region" description="Helical" evidence="10">
    <location>
        <begin position="273"/>
        <end position="294"/>
    </location>
</feature>
<gene>
    <name evidence="12" type="ORF">MELIAE_LOCUS2552</name>
</gene>
<feature type="domain" description="Potassium channel" evidence="11">
    <location>
        <begin position="116"/>
        <end position="183"/>
    </location>
</feature>
<keyword evidence="2 8" id="KW-0813">Transport</keyword>
<keyword evidence="6 10" id="KW-0472">Membrane</keyword>
<evidence type="ECO:0000256" key="9">
    <source>
        <dbReference type="SAM" id="MobiDB-lite"/>
    </source>
</evidence>
<dbReference type="Gene3D" id="1.10.287.70">
    <property type="match status" value="1"/>
</dbReference>
<feature type="transmembrane region" description="Helical" evidence="10">
    <location>
        <begin position="27"/>
        <end position="53"/>
    </location>
</feature>
<dbReference type="Proteomes" id="UP001154078">
    <property type="component" value="Chromosome 11"/>
</dbReference>
<dbReference type="EMBL" id="OV121142">
    <property type="protein sequence ID" value="CAH0549384.1"/>
    <property type="molecule type" value="Genomic_DNA"/>
</dbReference>
<evidence type="ECO:0000256" key="8">
    <source>
        <dbReference type="RuleBase" id="RU003857"/>
    </source>
</evidence>
<keyword evidence="5 8" id="KW-0406">Ion transport</keyword>
<dbReference type="InterPro" id="IPR013099">
    <property type="entry name" value="K_chnl_dom"/>
</dbReference>
<keyword evidence="13" id="KW-1185">Reference proteome</keyword>
<evidence type="ECO:0000256" key="6">
    <source>
        <dbReference type="ARBA" id="ARBA00023136"/>
    </source>
</evidence>
<feature type="transmembrane region" description="Helical" evidence="10">
    <location>
        <begin position="128"/>
        <end position="149"/>
    </location>
</feature>
<dbReference type="AlphaFoldDB" id="A0A9P0AW01"/>
<dbReference type="PRINTS" id="PR01333">
    <property type="entry name" value="2POREKCHANEL"/>
</dbReference>
<organism evidence="12 13">
    <name type="scientific">Brassicogethes aeneus</name>
    <name type="common">Rape pollen beetle</name>
    <name type="synonym">Meligethes aeneus</name>
    <dbReference type="NCBI Taxonomy" id="1431903"/>
    <lineage>
        <taxon>Eukaryota</taxon>
        <taxon>Metazoa</taxon>
        <taxon>Ecdysozoa</taxon>
        <taxon>Arthropoda</taxon>
        <taxon>Hexapoda</taxon>
        <taxon>Insecta</taxon>
        <taxon>Pterygota</taxon>
        <taxon>Neoptera</taxon>
        <taxon>Endopterygota</taxon>
        <taxon>Coleoptera</taxon>
        <taxon>Polyphaga</taxon>
        <taxon>Cucujiformia</taxon>
        <taxon>Nitidulidae</taxon>
        <taxon>Meligethinae</taxon>
        <taxon>Brassicogethes</taxon>
    </lineage>
</organism>
<name>A0A9P0AW01_BRAAE</name>
<evidence type="ECO:0000256" key="5">
    <source>
        <dbReference type="ARBA" id="ARBA00023065"/>
    </source>
</evidence>
<keyword evidence="7 8" id="KW-0407">Ion channel</keyword>
<proteinExistence type="inferred from homology"/>
<feature type="transmembrane region" description="Helical" evidence="10">
    <location>
        <begin position="161"/>
        <end position="179"/>
    </location>
</feature>
<evidence type="ECO:0000313" key="13">
    <source>
        <dbReference type="Proteomes" id="UP001154078"/>
    </source>
</evidence>
<dbReference type="PANTHER" id="PTHR11003:SF352">
    <property type="entry name" value="BCDNA.GH04802-RELATED"/>
    <property type="match status" value="1"/>
</dbReference>
<dbReference type="SUPFAM" id="SSF81324">
    <property type="entry name" value="Voltage-gated potassium channels"/>
    <property type="match status" value="2"/>
</dbReference>
<evidence type="ECO:0000259" key="11">
    <source>
        <dbReference type="Pfam" id="PF07885"/>
    </source>
</evidence>
<dbReference type="GO" id="GO:0005886">
    <property type="term" value="C:plasma membrane"/>
    <property type="evidence" value="ECO:0007669"/>
    <property type="project" value="TreeGrafter"/>
</dbReference>
<reference evidence="12" key="1">
    <citation type="submission" date="2021-12" db="EMBL/GenBank/DDBJ databases">
        <authorList>
            <person name="King R."/>
        </authorList>
    </citation>
    <scope>NUCLEOTIDE SEQUENCE</scope>
</reference>
<dbReference type="Pfam" id="PF07885">
    <property type="entry name" value="Ion_trans_2"/>
    <property type="match status" value="2"/>
</dbReference>
<comment type="similarity">
    <text evidence="8">Belongs to the two pore domain potassium channel (TC 1.A.1.8) family.</text>
</comment>
<feature type="transmembrane region" description="Helical" evidence="10">
    <location>
        <begin position="343"/>
        <end position="365"/>
    </location>
</feature>
<dbReference type="OrthoDB" id="297496at2759"/>
<feature type="region of interest" description="Disordered" evidence="9">
    <location>
        <begin position="237"/>
        <end position="256"/>
    </location>
</feature>
<evidence type="ECO:0000256" key="10">
    <source>
        <dbReference type="SAM" id="Phobius"/>
    </source>
</evidence>
<keyword evidence="3 8" id="KW-0812">Transmembrane</keyword>
<dbReference type="InterPro" id="IPR003280">
    <property type="entry name" value="2pore_dom_K_chnl"/>
</dbReference>
<sequence>MERKRSVRRPRRRQTFAKKCKEYARQFIAFLFSNVGIILLVVGYTIAGSFIFMSLEKKYHMKLKQDVYSTRKMYAEKFWNITMDMNPFDEKVYKAIMMDELYTYQKLFVNFTRKGYDGFTDEETSSQWSFAGAFLYSLTVITTIGYGNIFPHTPEGKITTIVYAIIGMPLFLLYLSNIGDIMARSFKWVYANCCLCRWCPGVSRRRAERRMRKNREQYVDYSSGESSKSSSNYRINIERPSSSSQTQESKESSVSDEITEIDGDDESYDVQTVTVPITICLLIMVGYICGGALLFCRWEDWKMMDASYFCFISLSTIGFGDLVPGDKIFSRGNDFYSEVLELSFVFCSMYLMLGMALIAMCFNLMQEEVIHKIRTTVKTVNNIFQCKKRNAN</sequence>
<evidence type="ECO:0000256" key="2">
    <source>
        <dbReference type="ARBA" id="ARBA00022448"/>
    </source>
</evidence>
<dbReference type="PANTHER" id="PTHR11003">
    <property type="entry name" value="POTASSIUM CHANNEL, SUBFAMILY K"/>
    <property type="match status" value="1"/>
</dbReference>
<feature type="domain" description="Potassium channel" evidence="11">
    <location>
        <begin position="283"/>
        <end position="368"/>
    </location>
</feature>
<keyword evidence="4 10" id="KW-1133">Transmembrane helix</keyword>
<feature type="transmembrane region" description="Helical" evidence="10">
    <location>
        <begin position="306"/>
        <end position="323"/>
    </location>
</feature>
<evidence type="ECO:0000256" key="3">
    <source>
        <dbReference type="ARBA" id="ARBA00022692"/>
    </source>
</evidence>
<evidence type="ECO:0000256" key="4">
    <source>
        <dbReference type="ARBA" id="ARBA00022989"/>
    </source>
</evidence>
<dbReference type="GO" id="GO:0022841">
    <property type="term" value="F:potassium ion leak channel activity"/>
    <property type="evidence" value="ECO:0007669"/>
    <property type="project" value="TreeGrafter"/>
</dbReference>
<accession>A0A9P0AW01</accession>
<dbReference type="GO" id="GO:0030322">
    <property type="term" value="P:stabilization of membrane potential"/>
    <property type="evidence" value="ECO:0007669"/>
    <property type="project" value="TreeGrafter"/>
</dbReference>
<evidence type="ECO:0000313" key="12">
    <source>
        <dbReference type="EMBL" id="CAH0549384.1"/>
    </source>
</evidence>